<evidence type="ECO:0000256" key="2">
    <source>
        <dbReference type="HAMAP-Rule" id="MF_01940"/>
    </source>
</evidence>
<feature type="short sequence motif" description="HXTX 1" evidence="2">
    <location>
        <begin position="40"/>
        <end position="43"/>
    </location>
</feature>
<proteinExistence type="inferred from homology"/>
<keyword evidence="5" id="KW-1185">Reference proteome</keyword>
<dbReference type="Gene3D" id="3.90.1140.10">
    <property type="entry name" value="Cyclic phosphodiesterase"/>
    <property type="match status" value="1"/>
</dbReference>
<dbReference type="Proteomes" id="UP000638014">
    <property type="component" value="Unassembled WGS sequence"/>
</dbReference>
<name>A0A8J6QKJ0_9GAMM</name>
<dbReference type="InterPro" id="IPR009097">
    <property type="entry name" value="Cyclic_Pdiesterase"/>
</dbReference>
<dbReference type="NCBIfam" id="TIGR02258">
    <property type="entry name" value="2_5_ligase"/>
    <property type="match status" value="1"/>
</dbReference>
<dbReference type="EMBL" id="JACXAF010000013">
    <property type="protein sequence ID" value="MBD1389936.1"/>
    <property type="molecule type" value="Genomic_DNA"/>
</dbReference>
<feature type="domain" description="Phosphoesterase HXTX" evidence="3">
    <location>
        <begin position="9"/>
        <end position="79"/>
    </location>
</feature>
<reference evidence="4" key="1">
    <citation type="submission" date="2020-09" db="EMBL/GenBank/DDBJ databases">
        <title>A novel bacterium of genus Neiella, isolated from South China Sea.</title>
        <authorList>
            <person name="Huang H."/>
            <person name="Mo K."/>
            <person name="Hu Y."/>
        </authorList>
    </citation>
    <scope>NUCLEOTIDE SEQUENCE</scope>
    <source>
        <strain evidence="4">HB171785</strain>
    </source>
</reference>
<evidence type="ECO:0000313" key="4">
    <source>
        <dbReference type="EMBL" id="MBD1389936.1"/>
    </source>
</evidence>
<dbReference type="PANTHER" id="PTHR35561:SF1">
    <property type="entry name" value="RNA 2',3'-CYCLIC PHOSPHODIESTERASE"/>
    <property type="match status" value="1"/>
</dbReference>
<dbReference type="InterPro" id="IPR014051">
    <property type="entry name" value="Phosphoesterase_HXTX"/>
</dbReference>
<sequence length="172" mass="19156">MSRRLFVAIAVPQSVQQQISQWQSRHAPVGSQPVAASNYHLTLAFCGDCCTATEQELCQQLDAIKAEGWQQVLDSTGWFAKPAIGYLAPSVAKAPLLTLYEAVKAAAEAAAIKLPEQSFVPHVTVFRHHRHGAHWQPPLTPLSWPVSDFRLYHSHQGDYHQLRRWPLQAGSN</sequence>
<evidence type="ECO:0000259" key="3">
    <source>
        <dbReference type="Pfam" id="PF02834"/>
    </source>
</evidence>
<comment type="caution">
    <text evidence="4">The sequence shown here is derived from an EMBL/GenBank/DDBJ whole genome shotgun (WGS) entry which is preliminary data.</text>
</comment>
<feature type="active site" description="Proton acceptor" evidence="2">
    <location>
        <position position="122"/>
    </location>
</feature>
<gene>
    <name evidence="4" type="primary">thpR</name>
    <name evidence="4" type="ORF">IC617_10900</name>
</gene>
<accession>A0A8J6QKJ0</accession>
<dbReference type="GO" id="GO:0008664">
    <property type="term" value="F:RNA 2',3'-cyclic 3'-phosphodiesterase activity"/>
    <property type="evidence" value="ECO:0007669"/>
    <property type="project" value="UniProtKB-EC"/>
</dbReference>
<dbReference type="AlphaFoldDB" id="A0A8J6QKJ0"/>
<dbReference type="EC" id="3.1.4.58" evidence="2"/>
<dbReference type="GO" id="GO:0004113">
    <property type="term" value="F:2',3'-cyclic-nucleotide 3'-phosphodiesterase activity"/>
    <property type="evidence" value="ECO:0007669"/>
    <property type="project" value="InterPro"/>
</dbReference>
<dbReference type="SUPFAM" id="SSF55144">
    <property type="entry name" value="LigT-like"/>
    <property type="match status" value="1"/>
</dbReference>
<evidence type="ECO:0000313" key="5">
    <source>
        <dbReference type="Proteomes" id="UP000638014"/>
    </source>
</evidence>
<dbReference type="PANTHER" id="PTHR35561">
    <property type="entry name" value="RNA 2',3'-CYCLIC PHOSPHODIESTERASE"/>
    <property type="match status" value="1"/>
</dbReference>
<organism evidence="4 5">
    <name type="scientific">Neiella litorisoli</name>
    <dbReference type="NCBI Taxonomy" id="2771431"/>
    <lineage>
        <taxon>Bacteria</taxon>
        <taxon>Pseudomonadati</taxon>
        <taxon>Pseudomonadota</taxon>
        <taxon>Gammaproteobacteria</taxon>
        <taxon>Alteromonadales</taxon>
        <taxon>Echinimonadaceae</taxon>
        <taxon>Neiella</taxon>
    </lineage>
</organism>
<dbReference type="RefSeq" id="WP_191145024.1">
    <property type="nucleotide sequence ID" value="NZ_JACXAF010000013.1"/>
</dbReference>
<comment type="function">
    <text evidence="2">Hydrolyzes RNA 2',3'-cyclic phosphodiester to an RNA 2'-phosphomonoester.</text>
</comment>
<evidence type="ECO:0000256" key="1">
    <source>
        <dbReference type="ARBA" id="ARBA00022801"/>
    </source>
</evidence>
<comment type="similarity">
    <text evidence="2">Belongs to the 2H phosphoesterase superfamily. ThpR family.</text>
</comment>
<feature type="short sequence motif" description="HXTX 2" evidence="2">
    <location>
        <begin position="122"/>
        <end position="125"/>
    </location>
</feature>
<dbReference type="HAMAP" id="MF_01940">
    <property type="entry name" value="RNA_CPDase"/>
    <property type="match status" value="1"/>
</dbReference>
<keyword evidence="1 2" id="KW-0378">Hydrolase</keyword>
<feature type="active site" description="Proton donor" evidence="2">
    <location>
        <position position="40"/>
    </location>
</feature>
<comment type="catalytic activity">
    <reaction evidence="2">
        <text>a 3'-end 2',3'-cyclophospho-ribonucleotide-RNA + H2O = a 3'-end 2'-phospho-ribonucleotide-RNA + H(+)</text>
        <dbReference type="Rhea" id="RHEA:11828"/>
        <dbReference type="Rhea" id="RHEA-COMP:10464"/>
        <dbReference type="Rhea" id="RHEA-COMP:17353"/>
        <dbReference type="ChEBI" id="CHEBI:15377"/>
        <dbReference type="ChEBI" id="CHEBI:15378"/>
        <dbReference type="ChEBI" id="CHEBI:83064"/>
        <dbReference type="ChEBI" id="CHEBI:173113"/>
        <dbReference type="EC" id="3.1.4.58"/>
    </reaction>
</comment>
<protein>
    <recommendedName>
        <fullName evidence="2">RNA 2',3'-cyclic phosphodiesterase</fullName>
        <shortName evidence="2">RNA 2',3'-CPDase</shortName>
        <ecNumber evidence="2">3.1.4.58</ecNumber>
    </recommendedName>
</protein>
<dbReference type="Pfam" id="PF02834">
    <property type="entry name" value="LigT_PEase"/>
    <property type="match status" value="1"/>
</dbReference>
<dbReference type="InterPro" id="IPR004175">
    <property type="entry name" value="RNA_CPDase"/>
</dbReference>